<evidence type="ECO:0000256" key="5">
    <source>
        <dbReference type="HAMAP-Rule" id="MF_00116"/>
    </source>
</evidence>
<dbReference type="EC" id="3.6.1.23" evidence="5"/>
<evidence type="ECO:0000256" key="2">
    <source>
        <dbReference type="ARBA" id="ARBA00022801"/>
    </source>
</evidence>
<accession>A0A6B3NL80</accession>
<evidence type="ECO:0000256" key="3">
    <source>
        <dbReference type="ARBA" id="ARBA00023080"/>
    </source>
</evidence>
<comment type="cofactor">
    <cofactor evidence="5">
        <name>Mg(2+)</name>
        <dbReference type="ChEBI" id="CHEBI:18420"/>
    </cofactor>
</comment>
<keyword evidence="5" id="KW-0479">Metal-binding</keyword>
<feature type="binding site" evidence="5">
    <location>
        <begin position="99"/>
        <end position="101"/>
    </location>
    <ligand>
        <name>substrate</name>
    </ligand>
</feature>
<dbReference type="InterPro" id="IPR029054">
    <property type="entry name" value="dUTPase-like"/>
</dbReference>
<dbReference type="NCBIfam" id="TIGR00576">
    <property type="entry name" value="dut"/>
    <property type="match status" value="1"/>
</dbReference>
<proteinExistence type="inferred from homology"/>
<dbReference type="UniPathway" id="UPA00610">
    <property type="reaction ID" value="UER00666"/>
</dbReference>
<comment type="catalytic activity">
    <reaction evidence="4 5">
        <text>dUTP + H2O = dUMP + diphosphate + H(+)</text>
        <dbReference type="Rhea" id="RHEA:10248"/>
        <dbReference type="ChEBI" id="CHEBI:15377"/>
        <dbReference type="ChEBI" id="CHEBI:15378"/>
        <dbReference type="ChEBI" id="CHEBI:33019"/>
        <dbReference type="ChEBI" id="CHEBI:61555"/>
        <dbReference type="ChEBI" id="CHEBI:246422"/>
        <dbReference type="EC" id="3.6.1.23"/>
    </reaction>
</comment>
<dbReference type="Pfam" id="PF00692">
    <property type="entry name" value="dUTPase"/>
    <property type="match status" value="1"/>
</dbReference>
<keyword evidence="5" id="KW-0460">Magnesium</keyword>
<comment type="caution">
    <text evidence="5">Lacks conserved residue(s) required for the propagation of feature annotation.</text>
</comment>
<sequence>MKNEKVLQSPIVESCVDTSEQQQEPINRLKKEEKLETQILKIKLLNEKAKLPQYAHQGDAGLDLVSTSEVVIQPGESNLISTGISIELPPETEAQIRPRSGLALKHQVTVLNTPGTIDQGYRGEIGVILINHGKSPFKVEIGMKIAQMVIKPVLSVQVQTVEELGETDRGVGGFGSTGRY</sequence>
<keyword evidence="3 5" id="KW-0546">Nucleotide metabolism</keyword>
<evidence type="ECO:0000256" key="4">
    <source>
        <dbReference type="ARBA" id="ARBA00047686"/>
    </source>
</evidence>
<dbReference type="CDD" id="cd07557">
    <property type="entry name" value="trimeric_dUTPase"/>
    <property type="match status" value="1"/>
</dbReference>
<dbReference type="HAMAP" id="MF_00116">
    <property type="entry name" value="dUTPase_bact"/>
    <property type="match status" value="1"/>
</dbReference>
<dbReference type="EMBL" id="JAAHFQ010000671">
    <property type="protein sequence ID" value="NER30904.1"/>
    <property type="molecule type" value="Genomic_DNA"/>
</dbReference>
<gene>
    <name evidence="5 7" type="primary">dut</name>
    <name evidence="7" type="ORF">F6J89_25610</name>
</gene>
<dbReference type="GO" id="GO:0006226">
    <property type="term" value="P:dUMP biosynthetic process"/>
    <property type="evidence" value="ECO:0007669"/>
    <property type="project" value="UniProtKB-UniRule"/>
</dbReference>
<evidence type="ECO:0000259" key="6">
    <source>
        <dbReference type="Pfam" id="PF00692"/>
    </source>
</evidence>
<comment type="function">
    <text evidence="5">This enzyme is involved in nucleotide metabolism: it produces dUMP, the immediate precursor of thymidine nucleotides and it decreases the intracellular concentration of dUTP so that uracil cannot be incorporated into DNA.</text>
</comment>
<comment type="similarity">
    <text evidence="1 5">Belongs to the dUTPase family.</text>
</comment>
<dbReference type="InterPro" id="IPR036157">
    <property type="entry name" value="dUTPase-like_sf"/>
</dbReference>
<feature type="binding site" evidence="5">
    <location>
        <position position="112"/>
    </location>
    <ligand>
        <name>substrate</name>
    </ligand>
</feature>
<comment type="pathway">
    <text evidence="5">Pyrimidine metabolism; dUMP biosynthesis; dUMP from dCTP (dUTP route): step 2/2.</text>
</comment>
<organism evidence="7">
    <name type="scientific">Symploca sp. SIO1C4</name>
    <dbReference type="NCBI Taxonomy" id="2607765"/>
    <lineage>
        <taxon>Bacteria</taxon>
        <taxon>Bacillati</taxon>
        <taxon>Cyanobacteriota</taxon>
        <taxon>Cyanophyceae</taxon>
        <taxon>Coleofasciculales</taxon>
        <taxon>Coleofasciculaceae</taxon>
        <taxon>Symploca</taxon>
    </lineage>
</organism>
<dbReference type="NCBIfam" id="NF001862">
    <property type="entry name" value="PRK00601.1"/>
    <property type="match status" value="1"/>
</dbReference>
<reference evidence="7" key="1">
    <citation type="submission" date="2019-11" db="EMBL/GenBank/DDBJ databases">
        <title>Genomic insights into an expanded diversity of filamentous marine cyanobacteria reveals the extraordinary biosynthetic potential of Moorea and Okeania.</title>
        <authorList>
            <person name="Ferreira Leao T."/>
            <person name="Wang M."/>
            <person name="Moss N."/>
            <person name="Da Silva R."/>
            <person name="Sanders J."/>
            <person name="Nurk S."/>
            <person name="Gurevich A."/>
            <person name="Humphrey G."/>
            <person name="Reher R."/>
            <person name="Zhu Q."/>
            <person name="Belda-Ferre P."/>
            <person name="Glukhov E."/>
            <person name="Rex R."/>
            <person name="Dorrestein P.C."/>
            <person name="Knight R."/>
            <person name="Pevzner P."/>
            <person name="Gerwick W.H."/>
            <person name="Gerwick L."/>
        </authorList>
    </citation>
    <scope>NUCLEOTIDE SEQUENCE</scope>
    <source>
        <strain evidence="7">SIO1C4</strain>
    </source>
</reference>
<dbReference type="GO" id="GO:0000287">
    <property type="term" value="F:magnesium ion binding"/>
    <property type="evidence" value="ECO:0007669"/>
    <property type="project" value="UniProtKB-UniRule"/>
</dbReference>
<feature type="domain" description="dUTPase-like" evidence="6">
    <location>
        <begin position="48"/>
        <end position="178"/>
    </location>
</feature>
<dbReference type="GO" id="GO:0046081">
    <property type="term" value="P:dUTP catabolic process"/>
    <property type="evidence" value="ECO:0007669"/>
    <property type="project" value="InterPro"/>
</dbReference>
<dbReference type="PANTHER" id="PTHR11241">
    <property type="entry name" value="DEOXYURIDINE 5'-TRIPHOSPHATE NUCLEOTIDOHYDROLASE"/>
    <property type="match status" value="1"/>
</dbReference>
<dbReference type="PANTHER" id="PTHR11241:SF0">
    <property type="entry name" value="DEOXYURIDINE 5'-TRIPHOSPHATE NUCLEOTIDOHYDROLASE"/>
    <property type="match status" value="1"/>
</dbReference>
<feature type="binding site" evidence="5">
    <location>
        <begin position="116"/>
        <end position="118"/>
    </location>
    <ligand>
        <name>substrate</name>
    </ligand>
</feature>
<dbReference type="AlphaFoldDB" id="A0A6B3NL80"/>
<dbReference type="InterPro" id="IPR033704">
    <property type="entry name" value="dUTPase_trimeric"/>
</dbReference>
<name>A0A6B3NL80_9CYAN</name>
<keyword evidence="2 5" id="KW-0378">Hydrolase</keyword>
<comment type="caution">
    <text evidence="7">The sequence shown here is derived from an EMBL/GenBank/DDBJ whole genome shotgun (WGS) entry which is preliminary data.</text>
</comment>
<evidence type="ECO:0000256" key="1">
    <source>
        <dbReference type="ARBA" id="ARBA00006581"/>
    </source>
</evidence>
<dbReference type="Gene3D" id="2.70.40.10">
    <property type="match status" value="1"/>
</dbReference>
<dbReference type="SUPFAM" id="SSF51283">
    <property type="entry name" value="dUTPase-like"/>
    <property type="match status" value="1"/>
</dbReference>
<protein>
    <recommendedName>
        <fullName evidence="5">Deoxyuridine 5'-triphosphate nucleotidohydrolase</fullName>
        <shortName evidence="5">dUTPase</shortName>
        <ecNumber evidence="5">3.6.1.23</ecNumber>
    </recommendedName>
    <alternativeName>
        <fullName evidence="5">dUTP pyrophosphatase</fullName>
    </alternativeName>
</protein>
<dbReference type="GO" id="GO:0004170">
    <property type="term" value="F:dUTP diphosphatase activity"/>
    <property type="evidence" value="ECO:0007669"/>
    <property type="project" value="UniProtKB-UniRule"/>
</dbReference>
<evidence type="ECO:0000313" key="7">
    <source>
        <dbReference type="EMBL" id="NER30904.1"/>
    </source>
</evidence>
<dbReference type="InterPro" id="IPR008181">
    <property type="entry name" value="dUTPase"/>
</dbReference>